<keyword evidence="1" id="KW-0472">Membrane</keyword>
<proteinExistence type="predicted"/>
<keyword evidence="1" id="KW-0812">Transmembrane</keyword>
<evidence type="ECO:0000313" key="2">
    <source>
        <dbReference type="EMBL" id="OLO45871.1"/>
    </source>
</evidence>
<organism evidence="2 3">
    <name type="scientific">Actinomyces oris</name>
    <dbReference type="NCBI Taxonomy" id="544580"/>
    <lineage>
        <taxon>Bacteria</taxon>
        <taxon>Bacillati</taxon>
        <taxon>Actinomycetota</taxon>
        <taxon>Actinomycetes</taxon>
        <taxon>Actinomycetales</taxon>
        <taxon>Actinomycetaceae</taxon>
        <taxon>Actinomyces</taxon>
    </lineage>
</organism>
<dbReference type="OrthoDB" id="3259000at2"/>
<sequence>MSLRQQFLVLIITSAMLLAYFVPMHMNLVGSHMSPLRMGMLIVGDAGVFGLQIIFFLVLFARWRRTRTEAAGPR</sequence>
<reference evidence="2 3" key="1">
    <citation type="submission" date="2016-12" db="EMBL/GenBank/DDBJ databases">
        <title>Genomic Comparison of strains in the 'Actinomyces naeslundii' Group.</title>
        <authorList>
            <person name="Mughal S.R."/>
            <person name="Do T."/>
            <person name="Gilbert S.C."/>
            <person name="Witherden E.A."/>
            <person name="Didelot X."/>
            <person name="Beighton D."/>
        </authorList>
    </citation>
    <scope>NUCLEOTIDE SEQUENCE [LARGE SCALE GENOMIC DNA]</scope>
    <source>
        <strain evidence="2 3">CCUG 33920</strain>
    </source>
</reference>
<evidence type="ECO:0000313" key="3">
    <source>
        <dbReference type="Proteomes" id="UP000186857"/>
    </source>
</evidence>
<accession>A0A1Q8VCS2</accession>
<gene>
    <name evidence="2" type="ORF">BKH29_02355</name>
</gene>
<evidence type="ECO:0000256" key="1">
    <source>
        <dbReference type="SAM" id="Phobius"/>
    </source>
</evidence>
<dbReference type="AlphaFoldDB" id="A0A1Q8VCS2"/>
<feature type="transmembrane region" description="Helical" evidence="1">
    <location>
        <begin position="38"/>
        <end position="60"/>
    </location>
</feature>
<name>A0A1Q8VCS2_9ACTO</name>
<keyword evidence="1" id="KW-1133">Transmembrane helix</keyword>
<dbReference type="Proteomes" id="UP000186857">
    <property type="component" value="Unassembled WGS sequence"/>
</dbReference>
<comment type="caution">
    <text evidence="2">The sequence shown here is derived from an EMBL/GenBank/DDBJ whole genome shotgun (WGS) entry which is preliminary data.</text>
</comment>
<feature type="transmembrane region" description="Helical" evidence="1">
    <location>
        <begin position="7"/>
        <end position="26"/>
    </location>
</feature>
<protein>
    <submittedName>
        <fullName evidence="2">Uncharacterized protein</fullName>
    </submittedName>
</protein>
<dbReference type="EMBL" id="MSKJ01000005">
    <property type="protein sequence ID" value="OLO45871.1"/>
    <property type="molecule type" value="Genomic_DNA"/>
</dbReference>